<feature type="region of interest" description="Disordered" evidence="1">
    <location>
        <begin position="88"/>
        <end position="107"/>
    </location>
</feature>
<sequence>MAEAAPASIYTALSPSCSSSPDSLPCSFLSPRHLFSLSLGCTTAAGSRRLSHGRRPPQAGDAPLLDLPHTSMAFLWYGTSIGSNLEAPTAAPPLPGAPAELPDQGTPSSSKPWMVLFLSSGLASTRPLPVHLRRALGRHLSHCSARHAYRPIDEPAVHASSTR</sequence>
<accession>A0A804NQZ3</accession>
<reference evidence="2" key="2">
    <citation type="submission" date="2019-07" db="EMBL/GenBank/DDBJ databases">
        <authorList>
            <person name="Seetharam A."/>
            <person name="Woodhouse M."/>
            <person name="Cannon E."/>
        </authorList>
    </citation>
    <scope>NUCLEOTIDE SEQUENCE [LARGE SCALE GENOMIC DNA]</scope>
    <source>
        <strain evidence="2">cv. B73</strain>
    </source>
</reference>
<keyword evidence="3" id="KW-1185">Reference proteome</keyword>
<evidence type="ECO:0000256" key="1">
    <source>
        <dbReference type="SAM" id="MobiDB-lite"/>
    </source>
</evidence>
<reference evidence="2" key="3">
    <citation type="submission" date="2021-05" db="UniProtKB">
        <authorList>
            <consortium name="EnsemblPlants"/>
        </authorList>
    </citation>
    <scope>IDENTIFICATION</scope>
    <source>
        <strain evidence="2">cv. B73</strain>
    </source>
</reference>
<dbReference type="Gramene" id="Zm00001eb179250_T001">
    <property type="protein sequence ID" value="Zm00001eb179250_P001"/>
    <property type="gene ID" value="Zm00001eb179250"/>
</dbReference>
<organism evidence="2 3">
    <name type="scientific">Zea mays</name>
    <name type="common">Maize</name>
    <dbReference type="NCBI Taxonomy" id="4577"/>
    <lineage>
        <taxon>Eukaryota</taxon>
        <taxon>Viridiplantae</taxon>
        <taxon>Streptophyta</taxon>
        <taxon>Embryophyta</taxon>
        <taxon>Tracheophyta</taxon>
        <taxon>Spermatophyta</taxon>
        <taxon>Magnoliopsida</taxon>
        <taxon>Liliopsida</taxon>
        <taxon>Poales</taxon>
        <taxon>Poaceae</taxon>
        <taxon>PACMAD clade</taxon>
        <taxon>Panicoideae</taxon>
        <taxon>Andropogonodae</taxon>
        <taxon>Andropogoneae</taxon>
        <taxon>Tripsacinae</taxon>
        <taxon>Zea</taxon>
    </lineage>
</organism>
<evidence type="ECO:0000313" key="3">
    <source>
        <dbReference type="Proteomes" id="UP000007305"/>
    </source>
</evidence>
<evidence type="ECO:0000313" key="2">
    <source>
        <dbReference type="EnsemblPlants" id="Zm00001eb179250_P001"/>
    </source>
</evidence>
<dbReference type="Proteomes" id="UP000007305">
    <property type="component" value="Chromosome 4"/>
</dbReference>
<dbReference type="InParanoid" id="A0A804NQZ3"/>
<name>A0A804NQZ3_MAIZE</name>
<dbReference type="EnsemblPlants" id="Zm00001eb179250_T001">
    <property type="protein sequence ID" value="Zm00001eb179250_P001"/>
    <property type="gene ID" value="Zm00001eb179250"/>
</dbReference>
<protein>
    <submittedName>
        <fullName evidence="2">Uncharacterized protein</fullName>
    </submittedName>
</protein>
<dbReference type="AlphaFoldDB" id="A0A804NQZ3"/>
<reference evidence="3" key="1">
    <citation type="journal article" date="2009" name="Science">
        <title>The B73 maize genome: complexity, diversity, and dynamics.</title>
        <authorList>
            <person name="Schnable P.S."/>
            <person name="Ware D."/>
            <person name="Fulton R.S."/>
            <person name="Stein J.C."/>
            <person name="Wei F."/>
            <person name="Pasternak S."/>
            <person name="Liang C."/>
            <person name="Zhang J."/>
            <person name="Fulton L."/>
            <person name="Graves T.A."/>
            <person name="Minx P."/>
            <person name="Reily A.D."/>
            <person name="Courtney L."/>
            <person name="Kruchowski S.S."/>
            <person name="Tomlinson C."/>
            <person name="Strong C."/>
            <person name="Delehaunty K."/>
            <person name="Fronick C."/>
            <person name="Courtney B."/>
            <person name="Rock S.M."/>
            <person name="Belter E."/>
            <person name="Du F."/>
            <person name="Kim K."/>
            <person name="Abbott R.M."/>
            <person name="Cotton M."/>
            <person name="Levy A."/>
            <person name="Marchetto P."/>
            <person name="Ochoa K."/>
            <person name="Jackson S.M."/>
            <person name="Gillam B."/>
            <person name="Chen W."/>
            <person name="Yan L."/>
            <person name="Higginbotham J."/>
            <person name="Cardenas M."/>
            <person name="Waligorski J."/>
            <person name="Applebaum E."/>
            <person name="Phelps L."/>
            <person name="Falcone J."/>
            <person name="Kanchi K."/>
            <person name="Thane T."/>
            <person name="Scimone A."/>
            <person name="Thane N."/>
            <person name="Henke J."/>
            <person name="Wang T."/>
            <person name="Ruppert J."/>
            <person name="Shah N."/>
            <person name="Rotter K."/>
            <person name="Hodges J."/>
            <person name="Ingenthron E."/>
            <person name="Cordes M."/>
            <person name="Kohlberg S."/>
            <person name="Sgro J."/>
            <person name="Delgado B."/>
            <person name="Mead K."/>
            <person name="Chinwalla A."/>
            <person name="Leonard S."/>
            <person name="Crouse K."/>
            <person name="Collura K."/>
            <person name="Kudrna D."/>
            <person name="Currie J."/>
            <person name="He R."/>
            <person name="Angelova A."/>
            <person name="Rajasekar S."/>
            <person name="Mueller T."/>
            <person name="Lomeli R."/>
            <person name="Scara G."/>
            <person name="Ko A."/>
            <person name="Delaney K."/>
            <person name="Wissotski M."/>
            <person name="Lopez G."/>
            <person name="Campos D."/>
            <person name="Braidotti M."/>
            <person name="Ashley E."/>
            <person name="Golser W."/>
            <person name="Kim H."/>
            <person name="Lee S."/>
            <person name="Lin J."/>
            <person name="Dujmic Z."/>
            <person name="Kim W."/>
            <person name="Talag J."/>
            <person name="Zuccolo A."/>
            <person name="Fan C."/>
            <person name="Sebastian A."/>
            <person name="Kramer M."/>
            <person name="Spiegel L."/>
            <person name="Nascimento L."/>
            <person name="Zutavern T."/>
            <person name="Miller B."/>
            <person name="Ambroise C."/>
            <person name="Muller S."/>
            <person name="Spooner W."/>
            <person name="Narechania A."/>
            <person name="Ren L."/>
            <person name="Wei S."/>
            <person name="Kumari S."/>
            <person name="Faga B."/>
            <person name="Levy M.J."/>
            <person name="McMahan L."/>
            <person name="Van Buren P."/>
            <person name="Vaughn M.W."/>
            <person name="Ying K."/>
            <person name="Yeh C.-T."/>
            <person name="Emrich S.J."/>
            <person name="Jia Y."/>
            <person name="Kalyanaraman A."/>
            <person name="Hsia A.-P."/>
            <person name="Barbazuk W.B."/>
            <person name="Baucom R.S."/>
            <person name="Brutnell T.P."/>
            <person name="Carpita N.C."/>
            <person name="Chaparro C."/>
            <person name="Chia J.-M."/>
            <person name="Deragon J.-M."/>
            <person name="Estill J.C."/>
            <person name="Fu Y."/>
            <person name="Jeddeloh J.A."/>
            <person name="Han Y."/>
            <person name="Lee H."/>
            <person name="Li P."/>
            <person name="Lisch D.R."/>
            <person name="Liu S."/>
            <person name="Liu Z."/>
            <person name="Nagel D.H."/>
            <person name="McCann M.C."/>
            <person name="SanMiguel P."/>
            <person name="Myers A.M."/>
            <person name="Nettleton D."/>
            <person name="Nguyen J."/>
            <person name="Penning B.W."/>
            <person name="Ponnala L."/>
            <person name="Schneider K.L."/>
            <person name="Schwartz D.C."/>
            <person name="Sharma A."/>
            <person name="Soderlund C."/>
            <person name="Springer N.M."/>
            <person name="Sun Q."/>
            <person name="Wang H."/>
            <person name="Waterman M."/>
            <person name="Westerman R."/>
            <person name="Wolfgruber T.K."/>
            <person name="Yang L."/>
            <person name="Yu Y."/>
            <person name="Zhang L."/>
            <person name="Zhou S."/>
            <person name="Zhu Q."/>
            <person name="Bennetzen J.L."/>
            <person name="Dawe R.K."/>
            <person name="Jiang J."/>
            <person name="Jiang N."/>
            <person name="Presting G.G."/>
            <person name="Wessler S.R."/>
            <person name="Aluru S."/>
            <person name="Martienssen R.A."/>
            <person name="Clifton S.W."/>
            <person name="McCombie W.R."/>
            <person name="Wing R.A."/>
            <person name="Wilson R.K."/>
        </authorList>
    </citation>
    <scope>NUCLEOTIDE SEQUENCE [LARGE SCALE GENOMIC DNA]</scope>
    <source>
        <strain evidence="3">cv. B73</strain>
    </source>
</reference>
<proteinExistence type="predicted"/>